<proteinExistence type="predicted"/>
<evidence type="ECO:0000256" key="1">
    <source>
        <dbReference type="ARBA" id="ARBA00004651"/>
    </source>
</evidence>
<feature type="transmembrane region" description="Helical" evidence="6">
    <location>
        <begin position="150"/>
        <end position="174"/>
    </location>
</feature>
<keyword evidence="5 6" id="KW-0472">Membrane</keyword>
<evidence type="ECO:0000313" key="8">
    <source>
        <dbReference type="EMBL" id="GGA17564.1"/>
    </source>
</evidence>
<gene>
    <name evidence="8" type="ORF">GCM10011498_17710</name>
</gene>
<evidence type="ECO:0000256" key="5">
    <source>
        <dbReference type="ARBA" id="ARBA00023136"/>
    </source>
</evidence>
<sequence>MIMGGVLAALEPVQIASILVKAGMYISVLLAAGSVINLWLLSELDTDASRRLRRLAAWSAVTGILFSALNIPVRAAFFYGGVEGVFDATMLQIAVFSPLGYSVMVDTLGLAAIATVVLNRNWLRPIAYLGVALVAISFTMRGHATNDPRWALSTLLVMHIIAASFWIGGFFPLYDMAGRGNAAAVRTVERFGKAALVMVGLLITAGVVILVILAGDPIAVLTQPWGQFLALKLVVVSVLIGLAGLNKLRLTPALADSGDGTPLRKSIQWEMAAFIMILLITATFTSTVAPDHVG</sequence>
<evidence type="ECO:0000256" key="4">
    <source>
        <dbReference type="ARBA" id="ARBA00022989"/>
    </source>
</evidence>
<dbReference type="InterPro" id="IPR008457">
    <property type="entry name" value="Cu-R_CopD_dom"/>
</dbReference>
<protein>
    <recommendedName>
        <fullName evidence="7">Copper resistance protein D domain-containing protein</fullName>
    </recommendedName>
</protein>
<keyword evidence="3 6" id="KW-0812">Transmembrane</keyword>
<feature type="transmembrane region" description="Helical" evidence="6">
    <location>
        <begin position="99"/>
        <end position="119"/>
    </location>
</feature>
<comment type="caution">
    <text evidence="8">The sequence shown here is derived from an EMBL/GenBank/DDBJ whole genome shotgun (WGS) entry which is preliminary data.</text>
</comment>
<evidence type="ECO:0000256" key="3">
    <source>
        <dbReference type="ARBA" id="ARBA00022692"/>
    </source>
</evidence>
<keyword evidence="9" id="KW-1185">Reference proteome</keyword>
<evidence type="ECO:0000256" key="2">
    <source>
        <dbReference type="ARBA" id="ARBA00022475"/>
    </source>
</evidence>
<dbReference type="AlphaFoldDB" id="A0A916VQB4"/>
<dbReference type="EMBL" id="BMKA01000002">
    <property type="protein sequence ID" value="GGA17564.1"/>
    <property type="molecule type" value="Genomic_DNA"/>
</dbReference>
<feature type="domain" description="Copper resistance protein D" evidence="7">
    <location>
        <begin position="186"/>
        <end position="283"/>
    </location>
</feature>
<comment type="subcellular location">
    <subcellularLocation>
        <location evidence="1">Cell membrane</location>
        <topology evidence="1">Multi-pass membrane protein</topology>
    </subcellularLocation>
</comment>
<name>A0A916VQB4_9RHOB</name>
<evidence type="ECO:0000259" key="7">
    <source>
        <dbReference type="Pfam" id="PF05425"/>
    </source>
</evidence>
<keyword evidence="4 6" id="KW-1133">Transmembrane helix</keyword>
<reference evidence="8" key="2">
    <citation type="submission" date="2020-09" db="EMBL/GenBank/DDBJ databases">
        <authorList>
            <person name="Sun Q."/>
            <person name="Zhou Y."/>
        </authorList>
    </citation>
    <scope>NUCLEOTIDE SEQUENCE</scope>
    <source>
        <strain evidence="8">CGMCC 1.15880</strain>
    </source>
</reference>
<evidence type="ECO:0000313" key="9">
    <source>
        <dbReference type="Proteomes" id="UP000628017"/>
    </source>
</evidence>
<feature type="transmembrane region" description="Helical" evidence="6">
    <location>
        <begin position="194"/>
        <end position="213"/>
    </location>
</feature>
<feature type="transmembrane region" description="Helical" evidence="6">
    <location>
        <begin position="225"/>
        <end position="246"/>
    </location>
</feature>
<dbReference type="PANTHER" id="PTHR34820:SF4">
    <property type="entry name" value="INNER MEMBRANE PROTEIN YEBZ"/>
    <property type="match status" value="1"/>
</dbReference>
<reference evidence="8" key="1">
    <citation type="journal article" date="2014" name="Int. J. Syst. Evol. Microbiol.">
        <title>Complete genome sequence of Corynebacterium casei LMG S-19264T (=DSM 44701T), isolated from a smear-ripened cheese.</title>
        <authorList>
            <consortium name="US DOE Joint Genome Institute (JGI-PGF)"/>
            <person name="Walter F."/>
            <person name="Albersmeier A."/>
            <person name="Kalinowski J."/>
            <person name="Ruckert C."/>
        </authorList>
    </citation>
    <scope>NUCLEOTIDE SEQUENCE</scope>
    <source>
        <strain evidence="8">CGMCC 1.15880</strain>
    </source>
</reference>
<feature type="transmembrane region" description="Helical" evidence="6">
    <location>
        <begin position="126"/>
        <end position="144"/>
    </location>
</feature>
<feature type="transmembrane region" description="Helical" evidence="6">
    <location>
        <begin position="25"/>
        <end position="44"/>
    </location>
</feature>
<feature type="transmembrane region" description="Helical" evidence="6">
    <location>
        <begin position="267"/>
        <end position="289"/>
    </location>
</feature>
<organism evidence="8 9">
    <name type="scientific">Neptunicoccus cionae</name>
    <dbReference type="NCBI Taxonomy" id="2035344"/>
    <lineage>
        <taxon>Bacteria</taxon>
        <taxon>Pseudomonadati</taxon>
        <taxon>Pseudomonadota</taxon>
        <taxon>Alphaproteobacteria</taxon>
        <taxon>Rhodobacterales</taxon>
        <taxon>Paracoccaceae</taxon>
        <taxon>Neptunicoccus</taxon>
    </lineage>
</organism>
<dbReference type="InterPro" id="IPR032694">
    <property type="entry name" value="CopC/D"/>
</dbReference>
<accession>A0A916VQB4</accession>
<dbReference type="Proteomes" id="UP000628017">
    <property type="component" value="Unassembled WGS sequence"/>
</dbReference>
<dbReference type="GO" id="GO:0006825">
    <property type="term" value="P:copper ion transport"/>
    <property type="evidence" value="ECO:0007669"/>
    <property type="project" value="InterPro"/>
</dbReference>
<dbReference type="GO" id="GO:0005886">
    <property type="term" value="C:plasma membrane"/>
    <property type="evidence" value="ECO:0007669"/>
    <property type="project" value="UniProtKB-SubCell"/>
</dbReference>
<feature type="transmembrane region" description="Helical" evidence="6">
    <location>
        <begin position="56"/>
        <end position="79"/>
    </location>
</feature>
<dbReference type="PANTHER" id="PTHR34820">
    <property type="entry name" value="INNER MEMBRANE PROTEIN YEBZ"/>
    <property type="match status" value="1"/>
</dbReference>
<keyword evidence="2" id="KW-1003">Cell membrane</keyword>
<dbReference type="Pfam" id="PF05425">
    <property type="entry name" value="CopD"/>
    <property type="match status" value="1"/>
</dbReference>
<evidence type="ECO:0000256" key="6">
    <source>
        <dbReference type="SAM" id="Phobius"/>
    </source>
</evidence>